<dbReference type="InterPro" id="IPR036093">
    <property type="entry name" value="NAC_dom_sf"/>
</dbReference>
<reference evidence="9" key="1">
    <citation type="submission" date="2025-08" db="UniProtKB">
        <authorList>
            <consortium name="RefSeq"/>
        </authorList>
    </citation>
    <scope>IDENTIFICATION</scope>
</reference>
<proteinExistence type="predicted"/>
<organism evidence="8 9">
    <name type="scientific">Dioscorea cayennensis subsp. rotundata</name>
    <name type="common">White Guinea yam</name>
    <name type="synonym">Dioscorea rotundata</name>
    <dbReference type="NCBI Taxonomy" id="55577"/>
    <lineage>
        <taxon>Eukaryota</taxon>
        <taxon>Viridiplantae</taxon>
        <taxon>Streptophyta</taxon>
        <taxon>Embryophyta</taxon>
        <taxon>Tracheophyta</taxon>
        <taxon>Spermatophyta</taxon>
        <taxon>Magnoliopsida</taxon>
        <taxon>Liliopsida</taxon>
        <taxon>Dioscoreales</taxon>
        <taxon>Dioscoreaceae</taxon>
        <taxon>Dioscorea</taxon>
    </lineage>
</organism>
<evidence type="ECO:0000313" key="9">
    <source>
        <dbReference type="RefSeq" id="XP_039143361.1"/>
    </source>
</evidence>
<evidence type="ECO:0000256" key="2">
    <source>
        <dbReference type="ARBA" id="ARBA00023015"/>
    </source>
</evidence>
<keyword evidence="3" id="KW-0238">DNA-binding</keyword>
<evidence type="ECO:0000313" key="8">
    <source>
        <dbReference type="Proteomes" id="UP001515500"/>
    </source>
</evidence>
<dbReference type="Gene3D" id="2.170.150.80">
    <property type="entry name" value="NAC domain"/>
    <property type="match status" value="1"/>
</dbReference>
<gene>
    <name evidence="9" type="primary">LOC120280556</name>
</gene>
<dbReference type="Pfam" id="PF02365">
    <property type="entry name" value="NAM"/>
    <property type="match status" value="1"/>
</dbReference>
<evidence type="ECO:0000259" key="7">
    <source>
        <dbReference type="PROSITE" id="PS51005"/>
    </source>
</evidence>
<keyword evidence="2" id="KW-0805">Transcription regulation</keyword>
<dbReference type="RefSeq" id="XP_039143361.1">
    <property type="nucleotide sequence ID" value="XM_039287427.1"/>
</dbReference>
<feature type="region of interest" description="Disordered" evidence="6">
    <location>
        <begin position="276"/>
        <end position="299"/>
    </location>
</feature>
<dbReference type="PANTHER" id="PTHR31989">
    <property type="entry name" value="NAC DOMAIN-CONTAINING PROTEIN 82-RELATED"/>
    <property type="match status" value="1"/>
</dbReference>
<sequence length="299" mass="32996">MGRLPRGCRFHPSGFELIEYLSDKVSGCEDPGQGFIKDDVDAYASSPDLLFAKFCPDDEDGRLFCFTPIKFRITHHFRCRRTPDGHWKAIHATQMIKDRNGNLVGRMQKLVYCHGRTWLFGRRTNWTMKEYTLHTNPPQNVALCEIYSSLKKPNKESDGSLKPIQNQSSLSYSASSKDDVSNFASSQGSPSIHGVSISNSSGVGACSGSVNIDGTGGAGFWSLDEVLSSFSGDDLLSEAELYLPDNWCPDGGGTDIFKFEDTAGSSNWPEFFPEKVNSPKLDTELCNSDIDGTKPDSKM</sequence>
<feature type="domain" description="NAC" evidence="7">
    <location>
        <begin position="4"/>
        <end position="149"/>
    </location>
</feature>
<dbReference type="InterPro" id="IPR003441">
    <property type="entry name" value="NAC-dom"/>
</dbReference>
<evidence type="ECO:0000256" key="6">
    <source>
        <dbReference type="SAM" id="MobiDB-lite"/>
    </source>
</evidence>
<accession>A0AB40CTL0</accession>
<dbReference type="GO" id="GO:0003677">
    <property type="term" value="F:DNA binding"/>
    <property type="evidence" value="ECO:0007669"/>
    <property type="project" value="UniProtKB-KW"/>
</dbReference>
<keyword evidence="4" id="KW-0804">Transcription</keyword>
<evidence type="ECO:0000256" key="5">
    <source>
        <dbReference type="ARBA" id="ARBA00023242"/>
    </source>
</evidence>
<keyword evidence="5" id="KW-0539">Nucleus</keyword>
<dbReference type="GO" id="GO:0006355">
    <property type="term" value="P:regulation of DNA-templated transcription"/>
    <property type="evidence" value="ECO:0007669"/>
    <property type="project" value="InterPro"/>
</dbReference>
<dbReference type="AlphaFoldDB" id="A0AB40CTL0"/>
<dbReference type="SUPFAM" id="SSF101941">
    <property type="entry name" value="NAC domain"/>
    <property type="match status" value="1"/>
</dbReference>
<name>A0AB40CTL0_DIOCR</name>
<evidence type="ECO:0000256" key="4">
    <source>
        <dbReference type="ARBA" id="ARBA00023163"/>
    </source>
</evidence>
<protein>
    <submittedName>
        <fullName evidence="9">NAC domain-containing protein 71-like isoform X1</fullName>
    </submittedName>
</protein>
<dbReference type="Proteomes" id="UP001515500">
    <property type="component" value="Chromosome 2"/>
</dbReference>
<dbReference type="GO" id="GO:0005634">
    <property type="term" value="C:nucleus"/>
    <property type="evidence" value="ECO:0007669"/>
    <property type="project" value="UniProtKB-SubCell"/>
</dbReference>
<comment type="subcellular location">
    <subcellularLocation>
        <location evidence="1">Nucleus</location>
    </subcellularLocation>
</comment>
<keyword evidence="8" id="KW-1185">Reference proteome</keyword>
<evidence type="ECO:0000256" key="3">
    <source>
        <dbReference type="ARBA" id="ARBA00023125"/>
    </source>
</evidence>
<evidence type="ECO:0000256" key="1">
    <source>
        <dbReference type="ARBA" id="ARBA00004123"/>
    </source>
</evidence>
<dbReference type="PROSITE" id="PS51005">
    <property type="entry name" value="NAC"/>
    <property type="match status" value="1"/>
</dbReference>
<dbReference type="GeneID" id="120280556"/>